<sequence length="587" mass="63902">MRRSWIAPFSVLGRLSTARFAPTDRLACRKQYATMTATEAQEAAKPGKLHGRAFYESIGSPKYIVAPMVDQSEFAWRMLTRSYMPESEQSKLLAYTPMLHARLFSQEEKYRRGHFQAVRPDASEPWLDGNPSMDRPLFVQFCANDPDALLAAARHVAPYCDAVDLNLGCPQGIARKGHYGAFLQEDQDLIFRLINKLHKELSIPVTAKIRILETREKTLAYAQNVLKAGASILTAGAERTPDGPGGLGDAQVASGQPAPETVMFANGNILQEGDVEKCLEATGRKPERPSHLRQATARGRGGREYWRGKDGRGGWRVDGMTRRYLDIIHKYALGEEPPKRRPLFMPGDDTAWLTADAEREGAATATSRPASGARRTARRARRRQTPTSRPCSRIYSTCCGTFVTRHTDVRDMLARSRKDGIDGYERVLDAVERRVAEGLLEYERTGGESFEAELRALDDPPPNAAVVGSNGGGTGEVQGSGAAAAAAVPEAESSRGTIRRCKRPWWVAQPIVRPLPSEALAKGAITLSKKNKAAGVKEPGPQNGNGKAASQKAEAEAAANGNGDAAQQAEAEGKKEEIASRDELVAG</sequence>
<evidence type="ECO:0000313" key="1">
    <source>
        <dbReference type="EMBL" id="KAL3964700.1"/>
    </source>
</evidence>
<proteinExistence type="predicted"/>
<keyword evidence="2" id="KW-1185">Reference proteome</keyword>
<accession>A0ACC4EAJ8</accession>
<organism evidence="1 2">
    <name type="scientific">Purpureocillium lilacinum</name>
    <name type="common">Paecilomyces lilacinus</name>
    <dbReference type="NCBI Taxonomy" id="33203"/>
    <lineage>
        <taxon>Eukaryota</taxon>
        <taxon>Fungi</taxon>
        <taxon>Dikarya</taxon>
        <taxon>Ascomycota</taxon>
        <taxon>Pezizomycotina</taxon>
        <taxon>Sordariomycetes</taxon>
        <taxon>Hypocreomycetidae</taxon>
        <taxon>Hypocreales</taxon>
        <taxon>Ophiocordycipitaceae</taxon>
        <taxon>Purpureocillium</taxon>
    </lineage>
</organism>
<dbReference type="EMBL" id="JBGNUJ010000002">
    <property type="protein sequence ID" value="KAL3964700.1"/>
    <property type="molecule type" value="Genomic_DNA"/>
</dbReference>
<reference evidence="1" key="1">
    <citation type="submission" date="2024-12" db="EMBL/GenBank/DDBJ databases">
        <title>Comparative genomics and development of molecular markers within Purpureocillium lilacinum and among Purpureocillium species.</title>
        <authorList>
            <person name="Yeh Z.-Y."/>
            <person name="Ni N.-T."/>
            <person name="Lo P.-H."/>
            <person name="Mushyakhwo K."/>
            <person name="Lin C.-F."/>
            <person name="Nai Y.-S."/>
        </authorList>
    </citation>
    <scope>NUCLEOTIDE SEQUENCE</scope>
    <source>
        <strain evidence="1">NCHU-NPUST-175</strain>
    </source>
</reference>
<name>A0ACC4EAJ8_PURLI</name>
<protein>
    <submittedName>
        <fullName evidence="1">Uncharacterized protein</fullName>
    </submittedName>
</protein>
<gene>
    <name evidence="1" type="ORF">ACCO45_001704</name>
</gene>
<dbReference type="Proteomes" id="UP001638806">
    <property type="component" value="Unassembled WGS sequence"/>
</dbReference>
<evidence type="ECO:0000313" key="2">
    <source>
        <dbReference type="Proteomes" id="UP001638806"/>
    </source>
</evidence>
<comment type="caution">
    <text evidence="1">The sequence shown here is derived from an EMBL/GenBank/DDBJ whole genome shotgun (WGS) entry which is preliminary data.</text>
</comment>